<evidence type="ECO:0000313" key="10">
    <source>
        <dbReference type="EMBL" id="CAD5120351.1"/>
    </source>
</evidence>
<dbReference type="Gene3D" id="3.30.40.10">
    <property type="entry name" value="Zinc/RING finger domain, C3HC4 (zinc finger)"/>
    <property type="match status" value="1"/>
</dbReference>
<dbReference type="InterPro" id="IPR001607">
    <property type="entry name" value="Znf_UBP"/>
</dbReference>
<feature type="compositionally biased region" description="Basic and acidic residues" evidence="7">
    <location>
        <begin position="55"/>
        <end position="68"/>
    </location>
</feature>
<keyword evidence="2" id="KW-0479">Metal-binding</keyword>
<comment type="similarity">
    <text evidence="6">Belongs to the peptidase C19 family.</text>
</comment>
<dbReference type="SMART" id="SM00290">
    <property type="entry name" value="ZnF_UBP"/>
    <property type="match status" value="1"/>
</dbReference>
<sequence>MSSTFFDVSNFQIVLTANIVLTQLAMRVCDKNNLPNIKSKMPKKSKKKQHRKRSDRKEAVDESSDDGRSGRCLHFNKATNINSMKKALKQQRVIGRCSGCMKESAASGGADSEDDVIVWICLQCGYQGCGRNTKDRHSLKHFETPRSNSHSLVCNSSTMELWCYECDDYIPPPGNRFDDFLEVIKKFIDQSTPSRMNSHKSDSSEDNNFNSKCATGSSQPSQLNHKIKGLSNLGNTCFFNAVMQSLNQTPGLDTLIVEHAKSTAMMTLPGCNQVSDSEGSSGDEEKDIARSAESIKLELGECGNLTQALASFLRDMQHQKGHVLTPNILFGNVCKKAPKFKGYQQQDSHELLRYLWDGVKAEEIKRVQSAVCLKLNIGEKKKSGQLTPNMKSLVKYYGRQARHTIVDNIFGGLFISTVTCEECQTPSQIFEPFLDISLPITEDKLSGSFKSKRGERRAKAQAAAKLPANVAPAASEDSDQCSDADVEDNLSTNANSVIDDNVAIDKEKGDNSAAHIGSVESLAEEIGQLKVNGAEFNGVAEKELKRKHYIVEKAMRSLGAPYHSQQNECSVQSCFSNFTAPEVLTGNNKFNCRYCSKTSENSQVVLRNASKRVLIFIPPSVLTIHLKRFQQIDYVTRKVNRMVQFPFVLDISPYCSSQALNINSNRVLYNLYAVVEHSGRISGGHYTAYVKVRSSRSIKNFLNSIEQNSIRLSKINELKQMFCNDDQEVDGNPGRWFYISDSRVSEVNEDAVAKCQAYLLFYERVL</sequence>
<dbReference type="PROSITE" id="PS00973">
    <property type="entry name" value="USP_2"/>
    <property type="match status" value="1"/>
</dbReference>
<feature type="region of interest" description="Disordered" evidence="7">
    <location>
        <begin position="35"/>
        <end position="68"/>
    </location>
</feature>
<dbReference type="PROSITE" id="PS50271">
    <property type="entry name" value="ZF_UBP"/>
    <property type="match status" value="1"/>
</dbReference>
<evidence type="ECO:0000259" key="9">
    <source>
        <dbReference type="PROSITE" id="PS50271"/>
    </source>
</evidence>
<dbReference type="SUPFAM" id="SSF57850">
    <property type="entry name" value="RING/U-box"/>
    <property type="match status" value="1"/>
</dbReference>
<keyword evidence="6" id="KW-0788">Thiol protease</keyword>
<dbReference type="EC" id="3.4.19.12" evidence="6"/>
<gene>
    <name evidence="10" type="ORF">DGYR_LOCUS8458</name>
</gene>
<dbReference type="PROSITE" id="PS00972">
    <property type="entry name" value="USP_1"/>
    <property type="match status" value="1"/>
</dbReference>
<dbReference type="InterPro" id="IPR038765">
    <property type="entry name" value="Papain-like_cys_pep_sf"/>
</dbReference>
<dbReference type="InterPro" id="IPR050185">
    <property type="entry name" value="Ub_carboxyl-term_hydrolase"/>
</dbReference>
<dbReference type="AlphaFoldDB" id="A0A7I8VVI2"/>
<feature type="region of interest" description="Disordered" evidence="7">
    <location>
        <begin position="192"/>
        <end position="221"/>
    </location>
</feature>
<dbReference type="PANTHER" id="PTHR21646:SF39">
    <property type="entry name" value="UBIQUITIN CARBOXYL-TERMINAL HYDROLASE 16"/>
    <property type="match status" value="1"/>
</dbReference>
<organism evidence="10 11">
    <name type="scientific">Dimorphilus gyrociliatus</name>
    <dbReference type="NCBI Taxonomy" id="2664684"/>
    <lineage>
        <taxon>Eukaryota</taxon>
        <taxon>Metazoa</taxon>
        <taxon>Spiralia</taxon>
        <taxon>Lophotrochozoa</taxon>
        <taxon>Annelida</taxon>
        <taxon>Polychaeta</taxon>
        <taxon>Polychaeta incertae sedis</taxon>
        <taxon>Dinophilidae</taxon>
        <taxon>Dimorphilus</taxon>
    </lineage>
</organism>
<evidence type="ECO:0000256" key="4">
    <source>
        <dbReference type="ARBA" id="ARBA00022833"/>
    </source>
</evidence>
<dbReference type="GO" id="GO:0006508">
    <property type="term" value="P:proteolysis"/>
    <property type="evidence" value="ECO:0007669"/>
    <property type="project" value="UniProtKB-KW"/>
</dbReference>
<keyword evidence="6" id="KW-0645">Protease</keyword>
<feature type="compositionally biased region" description="Acidic residues" evidence="7">
    <location>
        <begin position="476"/>
        <end position="486"/>
    </location>
</feature>
<dbReference type="GO" id="GO:0004843">
    <property type="term" value="F:cysteine-type deubiquitinase activity"/>
    <property type="evidence" value="ECO:0007669"/>
    <property type="project" value="UniProtKB-UniRule"/>
</dbReference>
<dbReference type="OrthoDB" id="2020758at2759"/>
<dbReference type="EMBL" id="CAJFCJ010000012">
    <property type="protein sequence ID" value="CAD5120351.1"/>
    <property type="molecule type" value="Genomic_DNA"/>
</dbReference>
<feature type="region of interest" description="Disordered" evidence="7">
    <location>
        <begin position="463"/>
        <end position="486"/>
    </location>
</feature>
<reference evidence="10 11" key="1">
    <citation type="submission" date="2020-08" db="EMBL/GenBank/DDBJ databases">
        <authorList>
            <person name="Hejnol A."/>
        </authorList>
    </citation>
    <scope>NUCLEOTIDE SEQUENCE [LARGE SCALE GENOMIC DNA]</scope>
</reference>
<dbReference type="Pfam" id="PF00443">
    <property type="entry name" value="UCH"/>
    <property type="match status" value="1"/>
</dbReference>
<dbReference type="GO" id="GO:0016579">
    <property type="term" value="P:protein deubiquitination"/>
    <property type="evidence" value="ECO:0007669"/>
    <property type="project" value="InterPro"/>
</dbReference>
<dbReference type="InterPro" id="IPR001394">
    <property type="entry name" value="Peptidase_C19_UCH"/>
</dbReference>
<keyword evidence="6" id="KW-0378">Hydrolase</keyword>
<keyword evidence="3 5" id="KW-0863">Zinc-finger</keyword>
<comment type="catalytic activity">
    <reaction evidence="1 6">
        <text>Thiol-dependent hydrolysis of ester, thioester, amide, peptide and isopeptide bonds formed by the C-terminal Gly of ubiquitin (a 76-residue protein attached to proteins as an intracellular targeting signal).</text>
        <dbReference type="EC" id="3.4.19.12"/>
    </reaction>
</comment>
<comment type="caution">
    <text evidence="10">The sequence shown here is derived from an EMBL/GenBank/DDBJ whole genome shotgun (WGS) entry which is preliminary data.</text>
</comment>
<name>A0A7I8VVI2_9ANNE</name>
<evidence type="ECO:0000256" key="5">
    <source>
        <dbReference type="PROSITE-ProRule" id="PRU00502"/>
    </source>
</evidence>
<dbReference type="InterPro" id="IPR018200">
    <property type="entry name" value="USP_CS"/>
</dbReference>
<evidence type="ECO:0000256" key="7">
    <source>
        <dbReference type="SAM" id="MobiDB-lite"/>
    </source>
</evidence>
<dbReference type="Gene3D" id="3.90.70.10">
    <property type="entry name" value="Cysteine proteinases"/>
    <property type="match status" value="1"/>
</dbReference>
<dbReference type="PROSITE" id="PS50235">
    <property type="entry name" value="USP_3"/>
    <property type="match status" value="1"/>
</dbReference>
<protein>
    <recommendedName>
        <fullName evidence="6">Ubiquitin carboxyl-terminal hydrolase</fullName>
        <ecNumber evidence="6">3.4.19.12</ecNumber>
    </recommendedName>
</protein>
<dbReference type="InterPro" id="IPR013083">
    <property type="entry name" value="Znf_RING/FYVE/PHD"/>
</dbReference>
<evidence type="ECO:0000256" key="3">
    <source>
        <dbReference type="ARBA" id="ARBA00022771"/>
    </source>
</evidence>
<keyword evidence="6" id="KW-0833">Ubl conjugation pathway</keyword>
<feature type="domain" description="UBP-type" evidence="9">
    <location>
        <begin position="70"/>
        <end position="191"/>
    </location>
</feature>
<accession>A0A7I8VVI2</accession>
<dbReference type="CDD" id="cd02667">
    <property type="entry name" value="Peptidase_C19K"/>
    <property type="match status" value="1"/>
</dbReference>
<evidence type="ECO:0000313" key="11">
    <source>
        <dbReference type="Proteomes" id="UP000549394"/>
    </source>
</evidence>
<proteinExistence type="inferred from homology"/>
<keyword evidence="11" id="KW-1185">Reference proteome</keyword>
<feature type="compositionally biased region" description="Polar residues" evidence="7">
    <location>
        <begin position="206"/>
        <end position="221"/>
    </location>
</feature>
<dbReference type="Pfam" id="PF02148">
    <property type="entry name" value="zf-UBP"/>
    <property type="match status" value="1"/>
</dbReference>
<evidence type="ECO:0000259" key="8">
    <source>
        <dbReference type="PROSITE" id="PS50235"/>
    </source>
</evidence>
<dbReference type="InterPro" id="IPR028889">
    <property type="entry name" value="USP"/>
</dbReference>
<dbReference type="SUPFAM" id="SSF54001">
    <property type="entry name" value="Cysteine proteinases"/>
    <property type="match status" value="1"/>
</dbReference>
<evidence type="ECO:0000256" key="6">
    <source>
        <dbReference type="RuleBase" id="RU366025"/>
    </source>
</evidence>
<dbReference type="GO" id="GO:0008270">
    <property type="term" value="F:zinc ion binding"/>
    <property type="evidence" value="ECO:0007669"/>
    <property type="project" value="UniProtKB-KW"/>
</dbReference>
<feature type="domain" description="USP" evidence="8">
    <location>
        <begin position="228"/>
        <end position="765"/>
    </location>
</feature>
<evidence type="ECO:0000256" key="2">
    <source>
        <dbReference type="ARBA" id="ARBA00022723"/>
    </source>
</evidence>
<dbReference type="Proteomes" id="UP000549394">
    <property type="component" value="Unassembled WGS sequence"/>
</dbReference>
<feature type="compositionally biased region" description="Low complexity" evidence="7">
    <location>
        <begin position="463"/>
        <end position="474"/>
    </location>
</feature>
<keyword evidence="4" id="KW-0862">Zinc</keyword>
<evidence type="ECO:0000256" key="1">
    <source>
        <dbReference type="ARBA" id="ARBA00000707"/>
    </source>
</evidence>
<feature type="compositionally biased region" description="Basic residues" evidence="7">
    <location>
        <begin position="40"/>
        <end position="54"/>
    </location>
</feature>
<dbReference type="PANTHER" id="PTHR21646">
    <property type="entry name" value="UBIQUITIN CARBOXYL-TERMINAL HYDROLASE"/>
    <property type="match status" value="1"/>
</dbReference>